<proteinExistence type="predicted"/>
<comment type="caution">
    <text evidence="1">The sequence shown here is derived from an EMBL/GenBank/DDBJ whole genome shotgun (WGS) entry which is preliminary data.</text>
</comment>
<gene>
    <name evidence="1" type="ORF">J2S37_000717</name>
</gene>
<accession>A0ABU2B834</accession>
<protein>
    <submittedName>
        <fullName evidence="1">Uncharacterized protein</fullName>
    </submittedName>
</protein>
<keyword evidence="2" id="KW-1185">Reference proteome</keyword>
<evidence type="ECO:0000313" key="1">
    <source>
        <dbReference type="EMBL" id="MDR7354179.1"/>
    </source>
</evidence>
<sequence>MLIYGIDFTHARLLDLTKLANQVEPFYRWSEKKLQISKHSADPMKKLLFKSTLAEIERWITDCYQSEEPGITPKLYDGGGVPYPHRTACYFFFSWLVRDAATQRLKPLISQAKKNAPAGMTTQQLEIKTIAILLVTYRDDLAYFDWPVIREVSFQRLEGSRRAKRGTGAEIFVRTALTQALSYYQQTRGNVGKYKDFEILSTPLKVNRRTYDVVAKLIRQDGSIRYIILPVKTRETQGGGHAHLFTRDIEQANQDILANFSDAVIASVIIAQNWSDEEITRQKSLHGNVFYFPVSPTLFTGFDDSNQIELNKLVEEVLDGKL</sequence>
<dbReference type="EMBL" id="JAVDYF010000001">
    <property type="protein sequence ID" value="MDR7354179.1"/>
    <property type="molecule type" value="Genomic_DNA"/>
</dbReference>
<name>A0ABU2B834_9CORY</name>
<dbReference type="Proteomes" id="UP001183619">
    <property type="component" value="Unassembled WGS sequence"/>
</dbReference>
<organism evidence="1 2">
    <name type="scientific">Corynebacterium felinum</name>
    <dbReference type="NCBI Taxonomy" id="131318"/>
    <lineage>
        <taxon>Bacteria</taxon>
        <taxon>Bacillati</taxon>
        <taxon>Actinomycetota</taxon>
        <taxon>Actinomycetes</taxon>
        <taxon>Mycobacteriales</taxon>
        <taxon>Corynebacteriaceae</taxon>
        <taxon>Corynebacterium</taxon>
    </lineage>
</organism>
<reference evidence="1 2" key="1">
    <citation type="submission" date="2023-07" db="EMBL/GenBank/DDBJ databases">
        <title>Sequencing the genomes of 1000 actinobacteria strains.</title>
        <authorList>
            <person name="Klenk H.-P."/>
        </authorList>
    </citation>
    <scope>NUCLEOTIDE SEQUENCE [LARGE SCALE GENOMIC DNA]</scope>
    <source>
        <strain evidence="1 2">DSM 44508</strain>
    </source>
</reference>
<evidence type="ECO:0000313" key="2">
    <source>
        <dbReference type="Proteomes" id="UP001183619"/>
    </source>
</evidence>
<dbReference type="RefSeq" id="WP_277104434.1">
    <property type="nucleotide sequence ID" value="NZ_BAAAJS010000006.1"/>
</dbReference>